<sequence length="167" mass="18283">MRSNQPLSEITGKPAQVWGNILIPAKGQMTVEVTGDTLQATLKTYLEKKDTWIRIQNIDSVETQEAPIYALLGTGASCIFFALGLLAHSFLGGLIIIGLGVALIVYAITNKNRYLAIHSHRNSIVIFMNKPPEVYQQFAMGVLALSRKLNTPSSMQTKPAQNSVQVN</sequence>
<evidence type="ECO:0000313" key="2">
    <source>
        <dbReference type="EMBL" id="MBD2534763.1"/>
    </source>
</evidence>
<keyword evidence="1" id="KW-1133">Transmembrane helix</keyword>
<dbReference type="Proteomes" id="UP000623440">
    <property type="component" value="Unassembled WGS sequence"/>
</dbReference>
<evidence type="ECO:0000256" key="1">
    <source>
        <dbReference type="SAM" id="Phobius"/>
    </source>
</evidence>
<dbReference type="EMBL" id="JACJSI010000192">
    <property type="protein sequence ID" value="MBD2534763.1"/>
    <property type="molecule type" value="Genomic_DNA"/>
</dbReference>
<accession>A0ABR8E2E5</accession>
<organism evidence="2 3">
    <name type="scientific">Nostoc flagelliforme FACHB-838</name>
    <dbReference type="NCBI Taxonomy" id="2692904"/>
    <lineage>
        <taxon>Bacteria</taxon>
        <taxon>Bacillati</taxon>
        <taxon>Cyanobacteriota</taxon>
        <taxon>Cyanophyceae</taxon>
        <taxon>Nostocales</taxon>
        <taxon>Nostocaceae</taxon>
        <taxon>Nostoc</taxon>
    </lineage>
</organism>
<name>A0ABR8E2E5_9NOSO</name>
<keyword evidence="1" id="KW-0472">Membrane</keyword>
<evidence type="ECO:0000313" key="3">
    <source>
        <dbReference type="Proteomes" id="UP000623440"/>
    </source>
</evidence>
<keyword evidence="1" id="KW-0812">Transmembrane</keyword>
<protein>
    <submittedName>
        <fullName evidence="2">Uncharacterized protein</fullName>
    </submittedName>
</protein>
<dbReference type="RefSeq" id="WP_190945578.1">
    <property type="nucleotide sequence ID" value="NZ_JACJSI010000192.1"/>
</dbReference>
<keyword evidence="3" id="KW-1185">Reference proteome</keyword>
<gene>
    <name evidence="2" type="ORF">H6G97_36975</name>
</gene>
<feature type="transmembrane region" description="Helical" evidence="1">
    <location>
        <begin position="90"/>
        <end position="109"/>
    </location>
</feature>
<proteinExistence type="predicted"/>
<comment type="caution">
    <text evidence="2">The sequence shown here is derived from an EMBL/GenBank/DDBJ whole genome shotgun (WGS) entry which is preliminary data.</text>
</comment>
<reference evidence="2 3" key="1">
    <citation type="journal article" date="2020" name="ISME J.">
        <title>Comparative genomics reveals insights into cyanobacterial evolution and habitat adaptation.</title>
        <authorList>
            <person name="Chen M.Y."/>
            <person name="Teng W.K."/>
            <person name="Zhao L."/>
            <person name="Hu C.X."/>
            <person name="Zhou Y.K."/>
            <person name="Han B.P."/>
            <person name="Song L.R."/>
            <person name="Shu W.S."/>
        </authorList>
    </citation>
    <scope>NUCLEOTIDE SEQUENCE [LARGE SCALE GENOMIC DNA]</scope>
    <source>
        <strain evidence="2 3">FACHB-838</strain>
    </source>
</reference>